<evidence type="ECO:0000313" key="3">
    <source>
        <dbReference type="Proteomes" id="UP001501747"/>
    </source>
</evidence>
<evidence type="ECO:0000313" key="2">
    <source>
        <dbReference type="EMBL" id="GAA4001319.1"/>
    </source>
</evidence>
<protein>
    <recommendedName>
        <fullName evidence="4">DUF4229 domain-containing protein</fullName>
    </recommendedName>
</protein>
<dbReference type="EMBL" id="BAABAL010000006">
    <property type="protein sequence ID" value="GAA4001319.1"/>
    <property type="molecule type" value="Genomic_DNA"/>
</dbReference>
<dbReference type="Proteomes" id="UP001501747">
    <property type="component" value="Unassembled WGS sequence"/>
</dbReference>
<keyword evidence="1" id="KW-1133">Transmembrane helix</keyword>
<reference evidence="3" key="1">
    <citation type="journal article" date="2019" name="Int. J. Syst. Evol. Microbiol.">
        <title>The Global Catalogue of Microorganisms (GCM) 10K type strain sequencing project: providing services to taxonomists for standard genome sequencing and annotation.</title>
        <authorList>
            <consortium name="The Broad Institute Genomics Platform"/>
            <consortium name="The Broad Institute Genome Sequencing Center for Infectious Disease"/>
            <person name="Wu L."/>
            <person name="Ma J."/>
        </authorList>
    </citation>
    <scope>NUCLEOTIDE SEQUENCE [LARGE SCALE GENOMIC DNA]</scope>
    <source>
        <strain evidence="3">JCM 17342</strain>
    </source>
</reference>
<feature type="transmembrane region" description="Helical" evidence="1">
    <location>
        <begin position="47"/>
        <end position="66"/>
    </location>
</feature>
<comment type="caution">
    <text evidence="2">The sequence shown here is derived from an EMBL/GenBank/DDBJ whole genome shotgun (WGS) entry which is preliminary data.</text>
</comment>
<evidence type="ECO:0008006" key="4">
    <source>
        <dbReference type="Google" id="ProtNLM"/>
    </source>
</evidence>
<keyword evidence="3" id="KW-1185">Reference proteome</keyword>
<keyword evidence="1" id="KW-0472">Membrane</keyword>
<sequence length="101" mass="10477">MGVSDTSSSKATTSKAELTRDIALYTVARFGTVAAVAALLVLVNVPLLVALLVALVVALPASLVIFKGLRVRVATGLAEAGERRRAERAAFRAELRGEAGT</sequence>
<evidence type="ECO:0000256" key="1">
    <source>
        <dbReference type="SAM" id="Phobius"/>
    </source>
</evidence>
<gene>
    <name evidence="2" type="ORF">GCM10022247_22440</name>
</gene>
<proteinExistence type="predicted"/>
<accession>A0ABP7RS63</accession>
<name>A0ABP7RS63_9PSEU</name>
<dbReference type="Pfam" id="PF14012">
    <property type="entry name" value="DUF4229"/>
    <property type="match status" value="1"/>
</dbReference>
<keyword evidence="1" id="KW-0812">Transmembrane</keyword>
<dbReference type="InterPro" id="IPR025323">
    <property type="entry name" value="DUF4229"/>
</dbReference>
<organism evidence="2 3">
    <name type="scientific">Allokutzneria multivorans</name>
    <dbReference type="NCBI Taxonomy" id="1142134"/>
    <lineage>
        <taxon>Bacteria</taxon>
        <taxon>Bacillati</taxon>
        <taxon>Actinomycetota</taxon>
        <taxon>Actinomycetes</taxon>
        <taxon>Pseudonocardiales</taxon>
        <taxon>Pseudonocardiaceae</taxon>
        <taxon>Allokutzneria</taxon>
    </lineage>
</organism>
<feature type="transmembrane region" description="Helical" evidence="1">
    <location>
        <begin position="22"/>
        <end position="41"/>
    </location>
</feature>